<dbReference type="InterPro" id="IPR002397">
    <property type="entry name" value="Cyt_P450_B"/>
</dbReference>
<dbReference type="PANTHER" id="PTHR46696:SF1">
    <property type="entry name" value="CYTOCHROME P450 YJIB-RELATED"/>
    <property type="match status" value="1"/>
</dbReference>
<keyword evidence="5" id="KW-0408">Iron</keyword>
<comment type="similarity">
    <text evidence="1">Belongs to the cytochrome P450 family.</text>
</comment>
<dbReference type="InterPro" id="IPR036396">
    <property type="entry name" value="Cyt_P450_sf"/>
</dbReference>
<evidence type="ECO:0000313" key="7">
    <source>
        <dbReference type="EMBL" id="RBO84441.1"/>
    </source>
</evidence>
<evidence type="ECO:0008006" key="9">
    <source>
        <dbReference type="Google" id="ProtNLM"/>
    </source>
</evidence>
<dbReference type="PANTHER" id="PTHR46696">
    <property type="entry name" value="P450, PUTATIVE (EUROFUNG)-RELATED"/>
    <property type="match status" value="1"/>
</dbReference>
<protein>
    <recommendedName>
        <fullName evidence="9">Cytochrome P450</fullName>
    </recommendedName>
</protein>
<gene>
    <name evidence="7" type="ORF">DFR74_1162</name>
</gene>
<keyword evidence="8" id="KW-1185">Reference proteome</keyword>
<evidence type="ECO:0000256" key="6">
    <source>
        <dbReference type="ARBA" id="ARBA00023033"/>
    </source>
</evidence>
<proteinExistence type="inferred from homology"/>
<dbReference type="Gene3D" id="1.10.630.10">
    <property type="entry name" value="Cytochrome P450"/>
    <property type="match status" value="1"/>
</dbReference>
<evidence type="ECO:0000256" key="1">
    <source>
        <dbReference type="ARBA" id="ARBA00010617"/>
    </source>
</evidence>
<name>A0A366D327_9NOCA</name>
<sequence>MGMKMGRCPFTAGIHAVDELHEDLRTSEPGVHEAELPDGSPVWVVTGWDAVTTLLADPRMSAAKADSTTGFRGQNLPAALEANLLNIDGEQHRRVRKLAAEAFAPAHHASQEQVVRAAVTELVDALPATGDIDLMGGLCEPLPPQVIGTLLGLPADKLDAFRAAARPLFLIDTSTHGAAVQGAMGTMLMLVAGVIDDKRRDPGDDLLSRWLSARDGQDRLSEDELISLAFAVIIGGFENVTSLTSAVLDELVRYRCEEARELLGSPPEFARLVRKVMGAVAPVNYALRRFPLTDIDVNGIRIPRGHTVILSLRSAHLDPARRERHDLVFGHGRHFCIGAALAEMQAVHVARAVLEKYPVLKPVKPREQYLLRPSWLTYALAELSVSTA</sequence>
<reference evidence="7 8" key="1">
    <citation type="submission" date="2018-06" db="EMBL/GenBank/DDBJ databases">
        <title>Genomic Encyclopedia of Type Strains, Phase IV (KMG-IV): sequencing the most valuable type-strain genomes for metagenomic binning, comparative biology and taxonomic classification.</title>
        <authorList>
            <person name="Goeker M."/>
        </authorList>
    </citation>
    <scope>NUCLEOTIDE SEQUENCE [LARGE SCALE GENOMIC DNA]</scope>
    <source>
        <strain evidence="7 8">DSM 44599</strain>
    </source>
</reference>
<dbReference type="PROSITE" id="PS00086">
    <property type="entry name" value="CYTOCHROME_P450"/>
    <property type="match status" value="1"/>
</dbReference>
<comment type="caution">
    <text evidence="7">The sequence shown here is derived from an EMBL/GenBank/DDBJ whole genome shotgun (WGS) entry which is preliminary data.</text>
</comment>
<evidence type="ECO:0000256" key="3">
    <source>
        <dbReference type="ARBA" id="ARBA00022723"/>
    </source>
</evidence>
<dbReference type="AlphaFoldDB" id="A0A366D327"/>
<dbReference type="SUPFAM" id="SSF48264">
    <property type="entry name" value="Cytochrome P450"/>
    <property type="match status" value="1"/>
</dbReference>
<dbReference type="PRINTS" id="PR00359">
    <property type="entry name" value="BP450"/>
</dbReference>
<evidence type="ECO:0000256" key="2">
    <source>
        <dbReference type="ARBA" id="ARBA00022617"/>
    </source>
</evidence>
<dbReference type="STRING" id="1210090.GCA_001613185_04043"/>
<keyword evidence="2" id="KW-0349">Heme</keyword>
<organism evidence="7 8">
    <name type="scientific">Nocardia puris</name>
    <dbReference type="NCBI Taxonomy" id="208602"/>
    <lineage>
        <taxon>Bacteria</taxon>
        <taxon>Bacillati</taxon>
        <taxon>Actinomycetota</taxon>
        <taxon>Actinomycetes</taxon>
        <taxon>Mycobacteriales</taxon>
        <taxon>Nocardiaceae</taxon>
        <taxon>Nocardia</taxon>
    </lineage>
</organism>
<dbReference type="GO" id="GO:0005506">
    <property type="term" value="F:iron ion binding"/>
    <property type="evidence" value="ECO:0007669"/>
    <property type="project" value="InterPro"/>
</dbReference>
<evidence type="ECO:0000256" key="5">
    <source>
        <dbReference type="ARBA" id="ARBA00023004"/>
    </source>
</evidence>
<dbReference type="GO" id="GO:0020037">
    <property type="term" value="F:heme binding"/>
    <property type="evidence" value="ECO:0007669"/>
    <property type="project" value="InterPro"/>
</dbReference>
<keyword evidence="6" id="KW-0503">Monooxygenase</keyword>
<dbReference type="InterPro" id="IPR017972">
    <property type="entry name" value="Cyt_P450_CS"/>
</dbReference>
<dbReference type="GO" id="GO:0016705">
    <property type="term" value="F:oxidoreductase activity, acting on paired donors, with incorporation or reduction of molecular oxygen"/>
    <property type="evidence" value="ECO:0007669"/>
    <property type="project" value="InterPro"/>
</dbReference>
<dbReference type="GO" id="GO:0004497">
    <property type="term" value="F:monooxygenase activity"/>
    <property type="evidence" value="ECO:0007669"/>
    <property type="project" value="UniProtKB-KW"/>
</dbReference>
<keyword evidence="4" id="KW-0560">Oxidoreductase</keyword>
<accession>A0A366D327</accession>
<evidence type="ECO:0000256" key="4">
    <source>
        <dbReference type="ARBA" id="ARBA00023002"/>
    </source>
</evidence>
<dbReference type="Proteomes" id="UP000252586">
    <property type="component" value="Unassembled WGS sequence"/>
</dbReference>
<evidence type="ECO:0000313" key="8">
    <source>
        <dbReference type="Proteomes" id="UP000252586"/>
    </source>
</evidence>
<dbReference type="EMBL" id="QNRE01000016">
    <property type="protein sequence ID" value="RBO84441.1"/>
    <property type="molecule type" value="Genomic_DNA"/>
</dbReference>
<keyword evidence="3" id="KW-0479">Metal-binding</keyword>